<organism evidence="7 8">
    <name type="scientific">Pseudomonas brenneri</name>
    <dbReference type="NCBI Taxonomy" id="129817"/>
    <lineage>
        <taxon>Bacteria</taxon>
        <taxon>Pseudomonadati</taxon>
        <taxon>Pseudomonadota</taxon>
        <taxon>Gammaproteobacteria</taxon>
        <taxon>Pseudomonadales</taxon>
        <taxon>Pseudomonadaceae</taxon>
        <taxon>Pseudomonas</taxon>
    </lineage>
</organism>
<dbReference type="PROSITE" id="PS50931">
    <property type="entry name" value="HTH_LYSR"/>
    <property type="match status" value="1"/>
</dbReference>
<evidence type="ECO:0000256" key="4">
    <source>
        <dbReference type="ARBA" id="ARBA00023159"/>
    </source>
</evidence>
<dbReference type="NCBIfam" id="NF008284">
    <property type="entry name" value="PRK11062.1"/>
    <property type="match status" value="1"/>
</dbReference>
<dbReference type="Pfam" id="PF00126">
    <property type="entry name" value="HTH_1"/>
    <property type="match status" value="1"/>
</dbReference>
<name>A0ABY0WCZ8_9PSED</name>
<evidence type="ECO:0000256" key="1">
    <source>
        <dbReference type="ARBA" id="ARBA00009437"/>
    </source>
</evidence>
<keyword evidence="8" id="KW-1185">Reference proteome</keyword>
<dbReference type="InterPro" id="IPR005119">
    <property type="entry name" value="LysR_subst-bd"/>
</dbReference>
<dbReference type="InterPro" id="IPR036388">
    <property type="entry name" value="WH-like_DNA-bd_sf"/>
</dbReference>
<dbReference type="SUPFAM" id="SSF46785">
    <property type="entry name" value="Winged helix' DNA-binding domain"/>
    <property type="match status" value="1"/>
</dbReference>
<dbReference type="EMBL" id="LT629800">
    <property type="protein sequence ID" value="SDU97188.1"/>
    <property type="molecule type" value="Genomic_DNA"/>
</dbReference>
<reference evidence="7 8" key="1">
    <citation type="submission" date="2016-10" db="EMBL/GenBank/DDBJ databases">
        <authorList>
            <person name="Varghese N."/>
            <person name="Submissions S."/>
        </authorList>
    </citation>
    <scope>NUCLEOTIDE SEQUENCE [LARGE SCALE GENOMIC DNA]</scope>
    <source>
        <strain evidence="7 8">BS2771</strain>
    </source>
</reference>
<dbReference type="SUPFAM" id="SSF53850">
    <property type="entry name" value="Periplasmic binding protein-like II"/>
    <property type="match status" value="1"/>
</dbReference>
<keyword evidence="5" id="KW-0804">Transcription</keyword>
<dbReference type="PANTHER" id="PTHR30293:SF2">
    <property type="entry name" value="TRANSCRIPTIONAL ACTIVATOR PROTEIN NHAR"/>
    <property type="match status" value="1"/>
</dbReference>
<feature type="domain" description="HTH lysR-type" evidence="6">
    <location>
        <begin position="5"/>
        <end position="62"/>
    </location>
</feature>
<dbReference type="Gene3D" id="1.10.10.10">
    <property type="entry name" value="Winged helix-like DNA-binding domain superfamily/Winged helix DNA-binding domain"/>
    <property type="match status" value="1"/>
</dbReference>
<dbReference type="Gene3D" id="3.40.190.290">
    <property type="match status" value="1"/>
</dbReference>
<evidence type="ECO:0000256" key="5">
    <source>
        <dbReference type="ARBA" id="ARBA00023163"/>
    </source>
</evidence>
<dbReference type="Pfam" id="PF03466">
    <property type="entry name" value="LysR_substrate"/>
    <property type="match status" value="1"/>
</dbReference>
<keyword evidence="2" id="KW-0805">Transcription regulation</keyword>
<proteinExistence type="inferred from homology"/>
<gene>
    <name evidence="7" type="ORF">SAMN04490181_2375</name>
</gene>
<comment type="similarity">
    <text evidence="1">Belongs to the LysR transcriptional regulatory family.</text>
</comment>
<accession>A0ABY0WCZ8</accession>
<keyword evidence="3" id="KW-0238">DNA-binding</keyword>
<evidence type="ECO:0000256" key="2">
    <source>
        <dbReference type="ARBA" id="ARBA00023015"/>
    </source>
</evidence>
<evidence type="ECO:0000313" key="7">
    <source>
        <dbReference type="EMBL" id="SDU97188.1"/>
    </source>
</evidence>
<dbReference type="InterPro" id="IPR000847">
    <property type="entry name" value="LysR_HTH_N"/>
</dbReference>
<sequence>MAVMLNYRQLHYFWVVAKTGSIVRACEQLNLTPQTISGQISLLEQTFGIALFQRVGRQLELTEAGRRALPYAEQMFQTGNELEAMLRAQPNEQQIVFRVGVADVVPKSIVYRLIAPTMELSEPLRITCREDKLERLLADLAIQRLDLVISDSPMPTHLDIKGYSQKLGECGISFFATQALADKHSGDFPQCLHGAPLLIPGAETVVRSRLQRWFAEQQIQPRIIGEFDDSALMQAFGQSGSGIFIAPSVIADEVLRQYGVALIGQTDAVTESFYAISVERKVKHPGIVAITEGARRELFTSLPV</sequence>
<keyword evidence="4" id="KW-0010">Activator</keyword>
<dbReference type="Proteomes" id="UP000199620">
    <property type="component" value="Chromosome I"/>
</dbReference>
<dbReference type="PANTHER" id="PTHR30293">
    <property type="entry name" value="TRANSCRIPTIONAL REGULATORY PROTEIN NAC-RELATED"/>
    <property type="match status" value="1"/>
</dbReference>
<evidence type="ECO:0000313" key="8">
    <source>
        <dbReference type="Proteomes" id="UP000199620"/>
    </source>
</evidence>
<protein>
    <submittedName>
        <fullName evidence="7">Transcriptional regulator, LysR family</fullName>
    </submittedName>
</protein>
<evidence type="ECO:0000259" key="6">
    <source>
        <dbReference type="PROSITE" id="PS50931"/>
    </source>
</evidence>
<dbReference type="InterPro" id="IPR036390">
    <property type="entry name" value="WH_DNA-bd_sf"/>
</dbReference>
<evidence type="ECO:0000256" key="3">
    <source>
        <dbReference type="ARBA" id="ARBA00023125"/>
    </source>
</evidence>
<dbReference type="CDD" id="cd08429">
    <property type="entry name" value="PBP2_NhaR"/>
    <property type="match status" value="1"/>
</dbReference>